<organism evidence="2 3">
    <name type="scientific">Rhizophagus irregularis (strain DAOM 181602 / DAOM 197198 / MUCL 43194)</name>
    <name type="common">Arbuscular mycorrhizal fungus</name>
    <name type="synonym">Glomus intraradices</name>
    <dbReference type="NCBI Taxonomy" id="747089"/>
    <lineage>
        <taxon>Eukaryota</taxon>
        <taxon>Fungi</taxon>
        <taxon>Fungi incertae sedis</taxon>
        <taxon>Mucoromycota</taxon>
        <taxon>Glomeromycotina</taxon>
        <taxon>Glomeromycetes</taxon>
        <taxon>Glomerales</taxon>
        <taxon>Glomeraceae</taxon>
        <taxon>Rhizophagus</taxon>
    </lineage>
</organism>
<dbReference type="VEuPathDB" id="FungiDB:RhiirFUN_007643"/>
<dbReference type="InterPro" id="IPR050910">
    <property type="entry name" value="JMJD6_ArgDemeth/LysHydrox"/>
</dbReference>
<dbReference type="PROSITE" id="PS51184">
    <property type="entry name" value="JMJC"/>
    <property type="match status" value="1"/>
</dbReference>
<name>A0A2P4Q432_RHIID</name>
<reference evidence="2 3" key="2">
    <citation type="journal article" date="2018" name="New Phytol.">
        <title>High intraspecific genome diversity in the model arbuscular mycorrhizal symbiont Rhizophagus irregularis.</title>
        <authorList>
            <person name="Chen E.C.H."/>
            <person name="Morin E."/>
            <person name="Beaudet D."/>
            <person name="Noel J."/>
            <person name="Yildirir G."/>
            <person name="Ndikumana S."/>
            <person name="Charron P."/>
            <person name="St-Onge C."/>
            <person name="Giorgi J."/>
            <person name="Kruger M."/>
            <person name="Marton T."/>
            <person name="Ropars J."/>
            <person name="Grigoriev I.V."/>
            <person name="Hainaut M."/>
            <person name="Henrissat B."/>
            <person name="Roux C."/>
            <person name="Martin F."/>
            <person name="Corradi N."/>
        </authorList>
    </citation>
    <scope>NUCLEOTIDE SEQUENCE [LARGE SCALE GENOMIC DNA]</scope>
    <source>
        <strain evidence="2 3">DAOM 197198</strain>
    </source>
</reference>
<dbReference type="Proteomes" id="UP000018888">
    <property type="component" value="Unassembled WGS sequence"/>
</dbReference>
<accession>A0A2P4Q432</accession>
<evidence type="ECO:0000313" key="2">
    <source>
        <dbReference type="EMBL" id="POG72413.1"/>
    </source>
</evidence>
<dbReference type="Gene3D" id="2.60.120.650">
    <property type="entry name" value="Cupin"/>
    <property type="match status" value="1"/>
</dbReference>
<dbReference type="GO" id="GO:0005737">
    <property type="term" value="C:cytoplasm"/>
    <property type="evidence" value="ECO:0007669"/>
    <property type="project" value="TreeGrafter"/>
</dbReference>
<proteinExistence type="predicted"/>
<comment type="caution">
    <text evidence="2">The sequence shown here is derived from an EMBL/GenBank/DDBJ whole genome shotgun (WGS) entry which is preliminary data.</text>
</comment>
<dbReference type="InterPro" id="IPR011009">
    <property type="entry name" value="Kinase-like_dom_sf"/>
</dbReference>
<dbReference type="SUPFAM" id="SSF51197">
    <property type="entry name" value="Clavaminate synthase-like"/>
    <property type="match status" value="1"/>
</dbReference>
<dbReference type="InterPro" id="IPR036047">
    <property type="entry name" value="F-box-like_dom_sf"/>
</dbReference>
<dbReference type="EMBL" id="AUPC02000096">
    <property type="protein sequence ID" value="POG72413.1"/>
    <property type="molecule type" value="Genomic_DNA"/>
</dbReference>
<dbReference type="Pfam" id="PF12937">
    <property type="entry name" value="F-box-like"/>
    <property type="match status" value="1"/>
</dbReference>
<sequence>MDPRTRGLGTLHVIPDDIFSERILAQLSDLDLAHCARVSRFFYVFSRDDQLWKKHCLDKWGDNREIMQNFLFRGTWLLTYLFPTMLSEREEKEKVWAHPLCRLLQFPEIIKHSHYLYAKWCRCNMLLVNFTPTPEISSDSVIPIENGVELTKEKFESLYDAQSVPVLIKNNEVEKWKAWADWKWENILKKYGKTVFRVANERGGKYRYLSMSLESYAHYIRIQHDETPLYIFDANFADRDSEMAEAYEVPKYFQEDFFSVLPDKRPPYRWIIIGPARSGASWHVDPAGTSAWNTTIEGRKRWALYPPHVFPPGLSISRTGINGHQSLYSTDVLENAKDSATSLFWYLEVYPQLTPEMRPLEIIQEPGQTIFIPSGWWHMVLNLDDTVAVTQNFANIHNLEHVCESLIGEKDKYKVWETFHENIIMTYPNLEPFITRRISMFSDNTDDSVIKEEGFSSKLDFLEGFRDLRIWQPRVIEVLRRCELNENVPIKVISHGQNPVFRNSTAVIKFYSHLFNGVKTFYAESKAYSIITNHISEKYTRYFPRLIGSGYLFDESSERNYRWPYLVIEAAIDGGVSLAEVIVGGGLSLSDEVDVNGEKGMVKWGEVADFSAEILNALHSLPSISIVDESMALDLTTAEQSSLHPFHKFISRRLSHASKVHSEWLIFSPQLISQISSYLPSSPLELYNPELDGSLAGILHGDLNAENILGILTSSEETSNHQNHNNHNGLDEDELTGYWTPTTVIDLGDSQLYGGDPLFDLIPIYISVLGCSKLLLKRFLEKYNDDEIESKQKISMRMFKRRAMWYTLLWEFEGAVKYLIGCLPNIRECKNWEDVEELVWGIM</sequence>
<dbReference type="Gene3D" id="1.20.1280.50">
    <property type="match status" value="1"/>
</dbReference>
<dbReference type="InterPro" id="IPR001810">
    <property type="entry name" value="F-box_dom"/>
</dbReference>
<dbReference type="Pfam" id="PF13621">
    <property type="entry name" value="Cupin_8"/>
    <property type="match status" value="1"/>
</dbReference>
<gene>
    <name evidence="2" type="ORF">GLOIN_2v1597126</name>
</gene>
<protein>
    <recommendedName>
        <fullName evidence="1">JmjC domain-containing protein</fullName>
    </recommendedName>
</protein>
<dbReference type="InterPro" id="IPR041667">
    <property type="entry name" value="Cupin_8"/>
</dbReference>
<dbReference type="PANTHER" id="PTHR12480">
    <property type="entry name" value="ARGININE DEMETHYLASE AND LYSYL-HYDROXYLASE JMJD"/>
    <property type="match status" value="1"/>
</dbReference>
<evidence type="ECO:0000259" key="1">
    <source>
        <dbReference type="PROSITE" id="PS51184"/>
    </source>
</evidence>
<dbReference type="SUPFAM" id="SSF81383">
    <property type="entry name" value="F-box domain"/>
    <property type="match status" value="1"/>
</dbReference>
<feature type="domain" description="JmjC" evidence="1">
    <location>
        <begin position="238"/>
        <end position="410"/>
    </location>
</feature>
<dbReference type="PANTHER" id="PTHR12480:SF35">
    <property type="entry name" value="TRANSCRIPTION FACTOR JUMONJI, JMJC DOMAIN-CONTAINING PROTEIN"/>
    <property type="match status" value="1"/>
</dbReference>
<dbReference type="SMART" id="SM00558">
    <property type="entry name" value="JmjC"/>
    <property type="match status" value="1"/>
</dbReference>
<dbReference type="AlphaFoldDB" id="A0A2P4Q432"/>
<dbReference type="SUPFAM" id="SSF56112">
    <property type="entry name" value="Protein kinase-like (PK-like)"/>
    <property type="match status" value="1"/>
</dbReference>
<dbReference type="InterPro" id="IPR003347">
    <property type="entry name" value="JmjC_dom"/>
</dbReference>
<evidence type="ECO:0000313" key="3">
    <source>
        <dbReference type="Proteomes" id="UP000018888"/>
    </source>
</evidence>
<reference evidence="2 3" key="1">
    <citation type="journal article" date="2013" name="Proc. Natl. Acad. Sci. U.S.A.">
        <title>Genome of an arbuscular mycorrhizal fungus provides insight into the oldest plant symbiosis.</title>
        <authorList>
            <person name="Tisserant E."/>
            <person name="Malbreil M."/>
            <person name="Kuo A."/>
            <person name="Kohler A."/>
            <person name="Symeonidi A."/>
            <person name="Balestrini R."/>
            <person name="Charron P."/>
            <person name="Duensing N."/>
            <person name="Frei Dit Frey N."/>
            <person name="Gianinazzi-Pearson V."/>
            <person name="Gilbert L.B."/>
            <person name="Handa Y."/>
            <person name="Herr J.R."/>
            <person name="Hijri M."/>
            <person name="Koul R."/>
            <person name="Kawaguchi M."/>
            <person name="Krajinski F."/>
            <person name="Lammers P.J."/>
            <person name="Masclaux F.G."/>
            <person name="Murat C."/>
            <person name="Morin E."/>
            <person name="Ndikumana S."/>
            <person name="Pagni M."/>
            <person name="Petitpierre D."/>
            <person name="Requena N."/>
            <person name="Rosikiewicz P."/>
            <person name="Riley R."/>
            <person name="Saito K."/>
            <person name="San Clemente H."/>
            <person name="Shapiro H."/>
            <person name="van Tuinen D."/>
            <person name="Becard G."/>
            <person name="Bonfante P."/>
            <person name="Paszkowski U."/>
            <person name="Shachar-Hill Y.Y."/>
            <person name="Tuskan G.A."/>
            <person name="Young P.W."/>
            <person name="Sanders I.R."/>
            <person name="Henrissat B."/>
            <person name="Rensing S.A."/>
            <person name="Grigoriev I.V."/>
            <person name="Corradi N."/>
            <person name="Roux C."/>
            <person name="Martin F."/>
        </authorList>
    </citation>
    <scope>NUCLEOTIDE SEQUENCE [LARGE SCALE GENOMIC DNA]</scope>
    <source>
        <strain evidence="2 3">DAOM 197198</strain>
    </source>
</reference>
<keyword evidence="3" id="KW-1185">Reference proteome</keyword>